<dbReference type="InterPro" id="IPR027417">
    <property type="entry name" value="P-loop_NTPase"/>
</dbReference>
<evidence type="ECO:0000313" key="4">
    <source>
        <dbReference type="Proteomes" id="UP000297716"/>
    </source>
</evidence>
<dbReference type="SMART" id="SM00382">
    <property type="entry name" value="AAA"/>
    <property type="match status" value="1"/>
</dbReference>
<accession>A0A4Z0YSV7</accession>
<protein>
    <recommendedName>
        <fullName evidence="2">AAA+ ATPase domain-containing protein</fullName>
    </recommendedName>
</protein>
<feature type="compositionally biased region" description="Basic and acidic residues" evidence="1">
    <location>
        <begin position="1028"/>
        <end position="1051"/>
    </location>
</feature>
<dbReference type="InterPro" id="IPR056599">
    <property type="entry name" value="AAA_lid_fung"/>
</dbReference>
<dbReference type="CDD" id="cd19481">
    <property type="entry name" value="RecA-like_protease"/>
    <property type="match status" value="1"/>
</dbReference>
<dbReference type="Pfam" id="PF00004">
    <property type="entry name" value="AAA"/>
    <property type="match status" value="1"/>
</dbReference>
<dbReference type="GO" id="GO:0016887">
    <property type="term" value="F:ATP hydrolysis activity"/>
    <property type="evidence" value="ECO:0007669"/>
    <property type="project" value="InterPro"/>
</dbReference>
<proteinExistence type="predicted"/>
<evidence type="ECO:0000259" key="2">
    <source>
        <dbReference type="SMART" id="SM00382"/>
    </source>
</evidence>
<reference evidence="3 4" key="1">
    <citation type="submission" date="2019-03" db="EMBL/GenBank/DDBJ databases">
        <title>Draft genome sequence of Xylaria hypoxylon DSM 108379, a ubiquitous saprotrophic-parasitic fungi on hardwood.</title>
        <authorList>
            <person name="Buettner E."/>
            <person name="Leonhardt S."/>
            <person name="Gebauer A.M."/>
            <person name="Liers C."/>
            <person name="Hofrichter M."/>
            <person name="Kellner H."/>
        </authorList>
    </citation>
    <scope>NUCLEOTIDE SEQUENCE [LARGE SCALE GENOMIC DNA]</scope>
    <source>
        <strain evidence="3 4">DSM 108379</strain>
    </source>
</reference>
<feature type="region of interest" description="Disordered" evidence="1">
    <location>
        <begin position="893"/>
        <end position="942"/>
    </location>
</feature>
<name>A0A4Z0YSV7_9PEZI</name>
<organism evidence="3 4">
    <name type="scientific">Xylaria hypoxylon</name>
    <dbReference type="NCBI Taxonomy" id="37992"/>
    <lineage>
        <taxon>Eukaryota</taxon>
        <taxon>Fungi</taxon>
        <taxon>Dikarya</taxon>
        <taxon>Ascomycota</taxon>
        <taxon>Pezizomycotina</taxon>
        <taxon>Sordariomycetes</taxon>
        <taxon>Xylariomycetidae</taxon>
        <taxon>Xylariales</taxon>
        <taxon>Xylariaceae</taxon>
        <taxon>Xylaria</taxon>
    </lineage>
</organism>
<evidence type="ECO:0000256" key="1">
    <source>
        <dbReference type="SAM" id="MobiDB-lite"/>
    </source>
</evidence>
<dbReference type="EMBL" id="SKBN01000279">
    <property type="protein sequence ID" value="TGJ79542.1"/>
    <property type="molecule type" value="Genomic_DNA"/>
</dbReference>
<feature type="region of interest" description="Disordered" evidence="1">
    <location>
        <begin position="230"/>
        <end position="259"/>
    </location>
</feature>
<sequence length="1051" mass="119486">MEIDSDTPQFRRAGPQPRPLSSSIPSLIPRLTSRVEKLVTFRQATLVASLGQRPNDEGPRHDKPAEAGKIPDYYQVNTEIERGQPVIGEVRYYNLAGFVNRKDAVTGGFIIEALMTTTDWVGEVEEEYKRYSTENDSPAWNKMESIPGTIVSSGAEAFGEDMRLGAVRIQSSTIISAFSEFTGFMKSPKSSILFPRPFITFRDTYEQMKTKLADMERAAVAYQTSGHSFLDLDHQDSGDPKSDSPQVDEVRYTDSHQPTTRPLQDMRCYILFVETTILPIWSSFKSRERPSPTLVEFEDLPCLFTEDDLIYVPRRGVNQFHQSAFQNVWRLRYFHAPTNFQLGQCSVYCLDYDGDSILPIWKYLGFNYFRGLKDVTALPCYPLSFHVNSTAVLEEANDSGSRFHFCTQKHLRSLFYSGWTLVAGRNGEIFRDEDGKPLATADYTESEIIVDFKEALGNYPQWNQPHQYHMPPPNPAYLPSPDSDSDSASDYDSDAKPNPGARPKSDARHGRDLLEWERQLCVDRGHKAYQNNNALKRGRRGMGIDELPKDDLALLPKRIFAYVLRERKFARLDTQGVDLNYQQGRVTLDNIQMKKGHQKIIRSSVSAHLKAQAKEKRGEGSTLNADFISGKGKGLVILLHGAPGVGKTATAEAVAIENNRPLFPISCGDLGFSPKVVEKTLRNIFRYAYLWECILLLDEADIFLTQRERGGDNLERNAIVGVFLRTLEYYSGILFLTTNRVGAVDEAFRSRVHISLWYPHLSLSDTIKILRANLERLPQWNNTKDSTRGLIKVMDKDIEEFICREYKKYSRAVQKERGPWNGRQIRNAVQVAASLALYDKESSKDEALPAILTAEHFRTVAETTKEFESFLKIAKVGDDEYLARQRQERVDDFRDHIGRDDNANKVEYTGYKPHGSPRPSQSTTRARHRRPSRSFYSEDQYDSLDEAVDNDLQTHNRRHGKAAIPRHLDEEYDTITDKGRRHHALNTASDDGGGDGGDDVSQSEEDERIGGSYRSRGGEASSSTCRIRNQEQKHGVNPADRRRRGDEHNRY</sequence>
<dbReference type="InterPro" id="IPR003959">
    <property type="entry name" value="ATPase_AAA_core"/>
</dbReference>
<dbReference type="GO" id="GO:0005524">
    <property type="term" value="F:ATP binding"/>
    <property type="evidence" value="ECO:0007669"/>
    <property type="project" value="InterPro"/>
</dbReference>
<dbReference type="PANTHER" id="PTHR46411">
    <property type="entry name" value="FAMILY ATPASE, PUTATIVE-RELATED"/>
    <property type="match status" value="1"/>
</dbReference>
<dbReference type="STRING" id="37992.A0A4Z0YSV7"/>
<keyword evidence="4" id="KW-1185">Reference proteome</keyword>
<feature type="domain" description="AAA+ ATPase" evidence="2">
    <location>
        <begin position="633"/>
        <end position="762"/>
    </location>
</feature>
<dbReference type="SUPFAM" id="SSF52540">
    <property type="entry name" value="P-loop containing nucleoside triphosphate hydrolases"/>
    <property type="match status" value="1"/>
</dbReference>
<feature type="compositionally biased region" description="Acidic residues" evidence="1">
    <location>
        <begin position="483"/>
        <end position="492"/>
    </location>
</feature>
<dbReference type="InterPro" id="IPR054289">
    <property type="entry name" value="DUF7025"/>
</dbReference>
<feature type="compositionally biased region" description="Basic and acidic residues" evidence="1">
    <location>
        <begin position="893"/>
        <end position="904"/>
    </location>
</feature>
<dbReference type="OrthoDB" id="10042665at2759"/>
<dbReference type="AlphaFoldDB" id="A0A4Z0YSV7"/>
<dbReference type="Gene3D" id="3.40.50.300">
    <property type="entry name" value="P-loop containing nucleotide triphosphate hydrolases"/>
    <property type="match status" value="1"/>
</dbReference>
<feature type="region of interest" description="Disordered" evidence="1">
    <location>
        <begin position="463"/>
        <end position="509"/>
    </location>
</feature>
<feature type="region of interest" description="Disordered" evidence="1">
    <location>
        <begin position="977"/>
        <end position="1051"/>
    </location>
</feature>
<feature type="region of interest" description="Disordered" evidence="1">
    <location>
        <begin position="1"/>
        <end position="26"/>
    </location>
</feature>
<feature type="compositionally biased region" description="Basic and acidic residues" evidence="1">
    <location>
        <begin position="230"/>
        <end position="254"/>
    </location>
</feature>
<evidence type="ECO:0000313" key="3">
    <source>
        <dbReference type="EMBL" id="TGJ79542.1"/>
    </source>
</evidence>
<dbReference type="Proteomes" id="UP000297716">
    <property type="component" value="Unassembled WGS sequence"/>
</dbReference>
<feature type="compositionally biased region" description="Acidic residues" evidence="1">
    <location>
        <begin position="992"/>
        <end position="1007"/>
    </location>
</feature>
<dbReference type="PANTHER" id="PTHR46411:SF3">
    <property type="entry name" value="AAA+ ATPASE DOMAIN-CONTAINING PROTEIN"/>
    <property type="match status" value="1"/>
</dbReference>
<gene>
    <name evidence="3" type="ORF">E0Z10_g9222</name>
</gene>
<dbReference type="Pfam" id="PF23232">
    <property type="entry name" value="AAA_lid_13"/>
    <property type="match status" value="1"/>
</dbReference>
<comment type="caution">
    <text evidence="3">The sequence shown here is derived from an EMBL/GenBank/DDBJ whole genome shotgun (WGS) entry which is preliminary data.</text>
</comment>
<dbReference type="Pfam" id="PF22942">
    <property type="entry name" value="DUF7025"/>
    <property type="match status" value="1"/>
</dbReference>
<dbReference type="InterPro" id="IPR003593">
    <property type="entry name" value="AAA+_ATPase"/>
</dbReference>